<dbReference type="PANTHER" id="PTHR37814">
    <property type="entry name" value="CONSERVED MEMBRANE PROTEIN"/>
    <property type="match status" value="1"/>
</dbReference>
<reference evidence="2 3" key="1">
    <citation type="submission" date="2016-10" db="EMBL/GenBank/DDBJ databases">
        <authorList>
            <person name="de Groot N.N."/>
        </authorList>
    </citation>
    <scope>NUCLEOTIDE SEQUENCE [LARGE SCALE GENOMIC DNA]</scope>
    <source>
        <strain evidence="2 3">DSM 14045</strain>
    </source>
</reference>
<dbReference type="InterPro" id="IPR038728">
    <property type="entry name" value="YkvI-like"/>
</dbReference>
<gene>
    <name evidence="2" type="ORF">SAMN02910414_02267</name>
</gene>
<feature type="transmembrane region" description="Helical" evidence="1">
    <location>
        <begin position="323"/>
        <end position="344"/>
    </location>
</feature>
<dbReference type="Proteomes" id="UP000183918">
    <property type="component" value="Unassembled WGS sequence"/>
</dbReference>
<protein>
    <submittedName>
        <fullName evidence="2">Uncharacterized membrane protein YkvI</fullName>
    </submittedName>
</protein>
<dbReference type="PANTHER" id="PTHR37814:SF1">
    <property type="entry name" value="MEMBRANE PROTEIN"/>
    <property type="match status" value="1"/>
</dbReference>
<proteinExistence type="predicted"/>
<keyword evidence="3" id="KW-1185">Reference proteome</keyword>
<feature type="transmembrane region" description="Helical" evidence="1">
    <location>
        <begin position="40"/>
        <end position="63"/>
    </location>
</feature>
<feature type="transmembrane region" description="Helical" evidence="1">
    <location>
        <begin position="139"/>
        <end position="161"/>
    </location>
</feature>
<organism evidence="2 3">
    <name type="scientific">Lachnobacterium bovis DSM 14045</name>
    <dbReference type="NCBI Taxonomy" id="1122142"/>
    <lineage>
        <taxon>Bacteria</taxon>
        <taxon>Bacillati</taxon>
        <taxon>Bacillota</taxon>
        <taxon>Clostridia</taxon>
        <taxon>Lachnospirales</taxon>
        <taxon>Lachnospiraceae</taxon>
        <taxon>Lachnobacterium</taxon>
    </lineage>
</organism>
<dbReference type="RefSeq" id="WP_074718997.1">
    <property type="nucleotide sequence ID" value="NZ_FNPG01000032.1"/>
</dbReference>
<dbReference type="EMBL" id="FNPG01000032">
    <property type="protein sequence ID" value="SDY73888.1"/>
    <property type="molecule type" value="Genomic_DNA"/>
</dbReference>
<evidence type="ECO:0000313" key="3">
    <source>
        <dbReference type="Proteomes" id="UP000183918"/>
    </source>
</evidence>
<keyword evidence="1" id="KW-0812">Transmembrane</keyword>
<evidence type="ECO:0000256" key="1">
    <source>
        <dbReference type="SAM" id="Phobius"/>
    </source>
</evidence>
<evidence type="ECO:0000313" key="2">
    <source>
        <dbReference type="EMBL" id="SDY73888.1"/>
    </source>
</evidence>
<feature type="transmembrane region" description="Helical" evidence="1">
    <location>
        <begin position="191"/>
        <end position="215"/>
    </location>
</feature>
<name>A0A1H3MC64_9FIRM</name>
<feature type="transmembrane region" description="Helical" evidence="1">
    <location>
        <begin position="298"/>
        <end position="317"/>
    </location>
</feature>
<keyword evidence="1" id="KW-0472">Membrane</keyword>
<dbReference type="AlphaFoldDB" id="A0A1H3MC64"/>
<feature type="transmembrane region" description="Helical" evidence="1">
    <location>
        <begin position="111"/>
        <end position="132"/>
    </location>
</feature>
<sequence>MKYQHWKIAFAYIGVIIGAGLSSGQDLLQYFLCFGKMGLLGVLFLGVLNAIFGRIMVTFGCYYRADNHEEVFSQIAHPFFSRILDIVLVIGSFVMGFVMVAGAGSNLNQQFGIPSGIGALICSILIAVVAFLDFDKITSVLGIFTPVIIVMLLSITAYTFIGKSYDFAALDATARTIKPAMNNVFLSVINYYALCAMTGVSMAFILGGTVVRIGIAEKGGTLGGIMVGIIVLAASFSIFANITEVKDADMPMLAIVNNIHPWFAVLYAFTVFSLIFNTAFSLYYSIARRFSGGSTKKMRIIMIAVVAGGYICSFGGFKTLIGVMYPILGYMGVLLLIILFVAWIQKRKDIIVEKFFRRNMLRISLKKQQPDKHVTEKEKELFHSLSEISPAETDALKNDIHETTKQIMENTDDIKKYMDENLSVDDIKIQKNVNEMMDSENQKSEK</sequence>
<feature type="transmembrane region" description="Helical" evidence="1">
    <location>
        <begin position="83"/>
        <end position="105"/>
    </location>
</feature>
<accession>A0A1H3MC64</accession>
<feature type="transmembrane region" description="Helical" evidence="1">
    <location>
        <begin position="262"/>
        <end position="286"/>
    </location>
</feature>
<keyword evidence="1" id="KW-1133">Transmembrane helix</keyword>
<feature type="transmembrane region" description="Helical" evidence="1">
    <location>
        <begin position="222"/>
        <end position="242"/>
    </location>
</feature>